<name>B7QKX5_IXOSC</name>
<dbReference type="AlphaFoldDB" id="B7QKX5"/>
<dbReference type="Proteomes" id="UP000001555">
    <property type="component" value="Unassembled WGS sequence"/>
</dbReference>
<dbReference type="EMBL" id="DS962471">
    <property type="protein sequence ID" value="EEC19497.1"/>
    <property type="molecule type" value="Genomic_DNA"/>
</dbReference>
<keyword evidence="5" id="KW-1185">Reference proteome</keyword>
<protein>
    <recommendedName>
        <fullName evidence="2">SWIM-type domain-containing protein</fullName>
    </recommendedName>
</protein>
<keyword evidence="1" id="KW-0863">Zinc-finger</keyword>
<keyword evidence="1" id="KW-0862">Zinc</keyword>
<reference evidence="3 5" key="1">
    <citation type="submission" date="2008-03" db="EMBL/GenBank/DDBJ databases">
        <title>Annotation of Ixodes scapularis.</title>
        <authorList>
            <consortium name="Ixodes scapularis Genome Project Consortium"/>
            <person name="Caler E."/>
            <person name="Hannick L.I."/>
            <person name="Bidwell S."/>
            <person name="Joardar V."/>
            <person name="Thiagarajan M."/>
            <person name="Amedeo P."/>
            <person name="Galinsky K.J."/>
            <person name="Schobel S."/>
            <person name="Inman J."/>
            <person name="Hostetler J."/>
            <person name="Miller J."/>
            <person name="Hammond M."/>
            <person name="Megy K."/>
            <person name="Lawson D."/>
            <person name="Kodira C."/>
            <person name="Sutton G."/>
            <person name="Meyer J."/>
            <person name="Hill C.A."/>
            <person name="Birren B."/>
            <person name="Nene V."/>
            <person name="Collins F."/>
            <person name="Alarcon-Chaidez F."/>
            <person name="Wikel S."/>
            <person name="Strausberg R."/>
        </authorList>
    </citation>
    <scope>NUCLEOTIDE SEQUENCE [LARGE SCALE GENOMIC DNA]</scope>
    <source>
        <strain evidence="5">Wikel</strain>
        <strain evidence="3">Wikel colony</strain>
    </source>
</reference>
<sequence length="87" mass="10024">MPTIVQLVLYDKLHERMPPEAGDAIKKLDQHTFQVPSAERQDIAYHVWKDVGLCTCRVGQSGGFCKHQALVFERFGDHQKIGWSWED</sequence>
<accession>B7QKX5</accession>
<evidence type="ECO:0000313" key="4">
    <source>
        <dbReference type="EnsemblMetazoa" id="ISCW014502-PA"/>
    </source>
</evidence>
<dbReference type="PaxDb" id="6945-B7QKX5"/>
<dbReference type="VEuPathDB" id="VectorBase:ISCI014502"/>
<gene>
    <name evidence="3" type="ORF">IscW_ISCW014502</name>
</gene>
<dbReference type="PROSITE" id="PS50966">
    <property type="entry name" value="ZF_SWIM"/>
    <property type="match status" value="1"/>
</dbReference>
<evidence type="ECO:0000313" key="5">
    <source>
        <dbReference type="Proteomes" id="UP000001555"/>
    </source>
</evidence>
<dbReference type="GO" id="GO:0008270">
    <property type="term" value="F:zinc ion binding"/>
    <property type="evidence" value="ECO:0007669"/>
    <property type="project" value="UniProtKB-KW"/>
</dbReference>
<dbReference type="HOGENOM" id="CLU_2485865_0_0_1"/>
<feature type="domain" description="SWIM-type" evidence="2">
    <location>
        <begin position="45"/>
        <end position="76"/>
    </location>
</feature>
<dbReference type="InterPro" id="IPR007527">
    <property type="entry name" value="Znf_SWIM"/>
</dbReference>
<dbReference type="Pfam" id="PF04434">
    <property type="entry name" value="SWIM"/>
    <property type="match status" value="1"/>
</dbReference>
<proteinExistence type="predicted"/>
<dbReference type="EMBL" id="ABJB010149009">
    <property type="status" value="NOT_ANNOTATED_CDS"/>
    <property type="molecule type" value="Genomic_DNA"/>
</dbReference>
<dbReference type="InParanoid" id="B7QKX5"/>
<evidence type="ECO:0000259" key="2">
    <source>
        <dbReference type="PROSITE" id="PS50966"/>
    </source>
</evidence>
<dbReference type="VEuPathDB" id="VectorBase:ISCW014502"/>
<reference evidence="4" key="2">
    <citation type="submission" date="2020-05" db="UniProtKB">
        <authorList>
            <consortium name="EnsemblMetazoa"/>
        </authorList>
    </citation>
    <scope>IDENTIFICATION</scope>
    <source>
        <strain evidence="4">wikel</strain>
    </source>
</reference>
<dbReference type="EnsemblMetazoa" id="ISCW014502-RA">
    <property type="protein sequence ID" value="ISCW014502-PA"/>
    <property type="gene ID" value="ISCW014502"/>
</dbReference>
<organism>
    <name type="scientific">Ixodes scapularis</name>
    <name type="common">Black-legged tick</name>
    <name type="synonym">Deer tick</name>
    <dbReference type="NCBI Taxonomy" id="6945"/>
    <lineage>
        <taxon>Eukaryota</taxon>
        <taxon>Metazoa</taxon>
        <taxon>Ecdysozoa</taxon>
        <taxon>Arthropoda</taxon>
        <taxon>Chelicerata</taxon>
        <taxon>Arachnida</taxon>
        <taxon>Acari</taxon>
        <taxon>Parasitiformes</taxon>
        <taxon>Ixodida</taxon>
        <taxon>Ixodoidea</taxon>
        <taxon>Ixodidae</taxon>
        <taxon>Ixodinae</taxon>
        <taxon>Ixodes</taxon>
    </lineage>
</organism>
<evidence type="ECO:0000256" key="1">
    <source>
        <dbReference type="PROSITE-ProRule" id="PRU00325"/>
    </source>
</evidence>
<evidence type="ECO:0000313" key="3">
    <source>
        <dbReference type="EMBL" id="EEC19497.1"/>
    </source>
</evidence>
<keyword evidence="1" id="KW-0479">Metal-binding</keyword>